<feature type="signal peptide" evidence="1">
    <location>
        <begin position="1"/>
        <end position="22"/>
    </location>
</feature>
<organism evidence="2 3">
    <name type="scientific">Aspergillus sclerotiicarbonarius (strain CBS 121057 / IBT 28362)</name>
    <dbReference type="NCBI Taxonomy" id="1448318"/>
    <lineage>
        <taxon>Eukaryota</taxon>
        <taxon>Fungi</taxon>
        <taxon>Dikarya</taxon>
        <taxon>Ascomycota</taxon>
        <taxon>Pezizomycotina</taxon>
        <taxon>Eurotiomycetes</taxon>
        <taxon>Eurotiomycetidae</taxon>
        <taxon>Eurotiales</taxon>
        <taxon>Aspergillaceae</taxon>
        <taxon>Aspergillus</taxon>
        <taxon>Aspergillus subgen. Circumdati</taxon>
    </lineage>
</organism>
<reference evidence="2 3" key="1">
    <citation type="submission" date="2018-02" db="EMBL/GenBank/DDBJ databases">
        <title>The genomes of Aspergillus section Nigri reveals drivers in fungal speciation.</title>
        <authorList>
            <consortium name="DOE Joint Genome Institute"/>
            <person name="Vesth T.C."/>
            <person name="Nybo J."/>
            <person name="Theobald S."/>
            <person name="Brandl J."/>
            <person name="Frisvad J.C."/>
            <person name="Nielsen K.F."/>
            <person name="Lyhne E.K."/>
            <person name="Kogle M.E."/>
            <person name="Kuo A."/>
            <person name="Riley R."/>
            <person name="Clum A."/>
            <person name="Nolan M."/>
            <person name="Lipzen A."/>
            <person name="Salamov A."/>
            <person name="Henrissat B."/>
            <person name="Wiebenga A."/>
            <person name="De vries R.P."/>
            <person name="Grigoriev I.V."/>
            <person name="Mortensen U.H."/>
            <person name="Andersen M.R."/>
            <person name="Baker S.E."/>
        </authorList>
    </citation>
    <scope>NUCLEOTIDE SEQUENCE [LARGE SCALE GENOMIC DNA]</scope>
    <source>
        <strain evidence="2 3">CBS 121057</strain>
    </source>
</reference>
<evidence type="ECO:0000313" key="3">
    <source>
        <dbReference type="Proteomes" id="UP000248423"/>
    </source>
</evidence>
<proteinExistence type="predicted"/>
<evidence type="ECO:0000313" key="2">
    <source>
        <dbReference type="EMBL" id="PYI08700.1"/>
    </source>
</evidence>
<accession>A0A319EGJ1</accession>
<dbReference type="AlphaFoldDB" id="A0A319EGJ1"/>
<name>A0A319EGJ1_ASPSB</name>
<gene>
    <name evidence="2" type="ORF">BO78DRAFT_61167</name>
</gene>
<feature type="chain" id="PRO_5016405415" description="Secreted protein" evidence="1">
    <location>
        <begin position="23"/>
        <end position="92"/>
    </location>
</feature>
<dbReference type="Proteomes" id="UP000248423">
    <property type="component" value="Unassembled WGS sequence"/>
</dbReference>
<dbReference type="EMBL" id="KZ826333">
    <property type="protein sequence ID" value="PYI08700.1"/>
    <property type="molecule type" value="Genomic_DNA"/>
</dbReference>
<keyword evidence="3" id="KW-1185">Reference proteome</keyword>
<dbReference type="VEuPathDB" id="FungiDB:BO78DRAFT_61167"/>
<keyword evidence="1" id="KW-0732">Signal</keyword>
<evidence type="ECO:0000256" key="1">
    <source>
        <dbReference type="SAM" id="SignalP"/>
    </source>
</evidence>
<sequence>MLVHGGFTMWLVFLLYPRGTDWANQGDTACRRALFKSPPPFTPYLVKNSKDQCPTWNTTISAIYFRLLRQVPSYCSSHFRPTPRNATSIPSQ</sequence>
<evidence type="ECO:0008006" key="4">
    <source>
        <dbReference type="Google" id="ProtNLM"/>
    </source>
</evidence>
<protein>
    <recommendedName>
        <fullName evidence="4">Secreted protein</fullName>
    </recommendedName>
</protein>